<accession>A0ABV0A996</accession>
<evidence type="ECO:0008006" key="3">
    <source>
        <dbReference type="Google" id="ProtNLM"/>
    </source>
</evidence>
<name>A0ABV0A996_9FLAO</name>
<evidence type="ECO:0000313" key="1">
    <source>
        <dbReference type="EMBL" id="MEN3322757.1"/>
    </source>
</evidence>
<dbReference type="Proteomes" id="UP001416393">
    <property type="component" value="Unassembled WGS sequence"/>
</dbReference>
<comment type="caution">
    <text evidence="1">The sequence shown here is derived from an EMBL/GenBank/DDBJ whole genome shotgun (WGS) entry which is preliminary data.</text>
</comment>
<gene>
    <name evidence="1" type="ORF">VP395_03395</name>
</gene>
<keyword evidence="2" id="KW-1185">Reference proteome</keyword>
<protein>
    <recommendedName>
        <fullName evidence="3">SpoIIAA-like protein</fullName>
    </recommendedName>
</protein>
<dbReference type="RefSeq" id="WP_346240306.1">
    <property type="nucleotide sequence ID" value="NZ_JAZHYP010000001.1"/>
</dbReference>
<proteinExistence type="predicted"/>
<evidence type="ECO:0000313" key="2">
    <source>
        <dbReference type="Proteomes" id="UP001416393"/>
    </source>
</evidence>
<sequence length="122" mass="14034">MKTYKLSFGTISIIESNIAEVIVNDGVEMDEVMVDEYHDFLLNYLEVPFSLLINKLNSYSYNFKAQKMIVNLKEINAMAVVVGTSGGLMSTETLIKMNENNNWNILLFHKREEALSWLYSIK</sequence>
<organism evidence="1 2">
    <name type="scientific">Mariniflexile soesokkakense</name>
    <dbReference type="NCBI Taxonomy" id="1343160"/>
    <lineage>
        <taxon>Bacteria</taxon>
        <taxon>Pseudomonadati</taxon>
        <taxon>Bacteroidota</taxon>
        <taxon>Flavobacteriia</taxon>
        <taxon>Flavobacteriales</taxon>
        <taxon>Flavobacteriaceae</taxon>
        <taxon>Mariniflexile</taxon>
    </lineage>
</organism>
<reference evidence="1 2" key="1">
    <citation type="submission" date="2024-01" db="EMBL/GenBank/DDBJ databases">
        <title>Mariniflexile litorale sp. nov., isolated from the shallow sediments of the Sea of Japan.</title>
        <authorList>
            <person name="Romanenko L."/>
            <person name="Bystritskaya E."/>
            <person name="Isaeva M."/>
        </authorList>
    </citation>
    <scope>NUCLEOTIDE SEQUENCE [LARGE SCALE GENOMIC DNA]</scope>
    <source>
        <strain evidence="1 2">KCTC 32427</strain>
    </source>
</reference>
<dbReference type="EMBL" id="JAZHYP010000001">
    <property type="protein sequence ID" value="MEN3322757.1"/>
    <property type="molecule type" value="Genomic_DNA"/>
</dbReference>